<comment type="similarity">
    <text evidence="1">Belongs to the NDRG family.</text>
</comment>
<keyword evidence="4" id="KW-1185">Reference proteome</keyword>
<dbReference type="Gene3D" id="3.40.50.1820">
    <property type="entry name" value="alpha/beta hydrolase"/>
    <property type="match status" value="1"/>
</dbReference>
<dbReference type="EMBL" id="JAKROA010000002">
    <property type="protein sequence ID" value="KAL5110474.1"/>
    <property type="molecule type" value="Genomic_DNA"/>
</dbReference>
<organism evidence="3 4">
    <name type="scientific">Taenia crassiceps</name>
    <dbReference type="NCBI Taxonomy" id="6207"/>
    <lineage>
        <taxon>Eukaryota</taxon>
        <taxon>Metazoa</taxon>
        <taxon>Spiralia</taxon>
        <taxon>Lophotrochozoa</taxon>
        <taxon>Platyhelminthes</taxon>
        <taxon>Cestoda</taxon>
        <taxon>Eucestoda</taxon>
        <taxon>Cyclophyllidea</taxon>
        <taxon>Taeniidae</taxon>
        <taxon>Taenia</taxon>
    </lineage>
</organism>
<evidence type="ECO:0008006" key="5">
    <source>
        <dbReference type="Google" id="ProtNLM"/>
    </source>
</evidence>
<dbReference type="InterPro" id="IPR029058">
    <property type="entry name" value="AB_hydrolase_fold"/>
</dbReference>
<sequence>MAAFRMPSEQHHELELSIGKVNVYMQGNLASRSCVFLTVHDLGCNHYQYEEFVARPKMRPIVERAVWLSVDLPGQGDGDEELPASYTFPTLWSIAESLKSVLDHFNIDHVVLFGEGAGANILARFAMLHDEMVMGAVLIHCTGQTASFADSLRDKLVNWKLKTIGMNPATESFLILHRFGYLKDTGTELELKQAIEHFRGNLQHSINPKNLNRYITAYMQRKPLSERLSDLKCSVLLITGALAPQRKGCEKLYEAIMKGHSAKSCAIRELVVVENVANVLAERPDKVIESMQYFLQGIGLVSHIKMQTTPLNLNRRMSMEDYDKPMGRIQLVGGFRPNLSAPNDAADEKTSKAKPKRKQRRLRLRSGGLMLDVLRCHVKSRPHATT</sequence>
<dbReference type="PANTHER" id="PTHR11034">
    <property type="entry name" value="N-MYC DOWNSTREAM REGULATED"/>
    <property type="match status" value="1"/>
</dbReference>
<dbReference type="Proteomes" id="UP001651158">
    <property type="component" value="Unassembled WGS sequence"/>
</dbReference>
<name>A0ABR4QLH3_9CEST</name>
<reference evidence="3 4" key="1">
    <citation type="journal article" date="2022" name="Front. Cell. Infect. Microbiol.">
        <title>The Genomes of Two Strains of Taenia crassiceps the Animal Model for the Study of Human Cysticercosis.</title>
        <authorList>
            <person name="Bobes R.J."/>
            <person name="Estrada K."/>
            <person name="Rios-Valencia D.G."/>
            <person name="Calderon-Gallegos A."/>
            <person name="de la Torre P."/>
            <person name="Carrero J.C."/>
            <person name="Sanchez-Flores A."/>
            <person name="Laclette J.P."/>
        </authorList>
    </citation>
    <scope>NUCLEOTIDE SEQUENCE [LARGE SCALE GENOMIC DNA]</scope>
    <source>
        <strain evidence="3">WFUcys</strain>
    </source>
</reference>
<proteinExistence type="inferred from homology"/>
<dbReference type="SUPFAM" id="SSF53474">
    <property type="entry name" value="alpha/beta-Hydrolases"/>
    <property type="match status" value="1"/>
</dbReference>
<feature type="region of interest" description="Disordered" evidence="2">
    <location>
        <begin position="337"/>
        <end position="360"/>
    </location>
</feature>
<evidence type="ECO:0000313" key="3">
    <source>
        <dbReference type="EMBL" id="KAL5110474.1"/>
    </source>
</evidence>
<evidence type="ECO:0000256" key="1">
    <source>
        <dbReference type="ARBA" id="ARBA00005598"/>
    </source>
</evidence>
<comment type="caution">
    <text evidence="3">The sequence shown here is derived from an EMBL/GenBank/DDBJ whole genome shotgun (WGS) entry which is preliminary data.</text>
</comment>
<accession>A0ABR4QLH3</accession>
<gene>
    <name evidence="3" type="ORF">TcWFU_005971</name>
</gene>
<dbReference type="InterPro" id="IPR004142">
    <property type="entry name" value="NDRG"/>
</dbReference>
<evidence type="ECO:0000313" key="4">
    <source>
        <dbReference type="Proteomes" id="UP001651158"/>
    </source>
</evidence>
<dbReference type="Pfam" id="PF03096">
    <property type="entry name" value="Ndr"/>
    <property type="match status" value="1"/>
</dbReference>
<protein>
    <recommendedName>
        <fullName evidence="5">Ndr</fullName>
    </recommendedName>
</protein>
<evidence type="ECO:0000256" key="2">
    <source>
        <dbReference type="SAM" id="MobiDB-lite"/>
    </source>
</evidence>